<dbReference type="Proteomes" id="UP000663570">
    <property type="component" value="Chromosome"/>
</dbReference>
<organism evidence="2 3">
    <name type="scientific">Niveibacterium microcysteis</name>
    <dbReference type="NCBI Taxonomy" id="2811415"/>
    <lineage>
        <taxon>Bacteria</taxon>
        <taxon>Pseudomonadati</taxon>
        <taxon>Pseudomonadota</taxon>
        <taxon>Betaproteobacteria</taxon>
        <taxon>Rhodocyclales</taxon>
        <taxon>Rhodocyclaceae</taxon>
        <taxon>Niveibacterium</taxon>
    </lineage>
</organism>
<dbReference type="RefSeq" id="WP_172205263.1">
    <property type="nucleotide sequence ID" value="NZ_CP071060.1"/>
</dbReference>
<evidence type="ECO:0000259" key="1">
    <source>
        <dbReference type="PROSITE" id="PS51833"/>
    </source>
</evidence>
<keyword evidence="3" id="KW-1185">Reference proteome</keyword>
<reference evidence="2 3" key="1">
    <citation type="submission" date="2021-02" db="EMBL/GenBank/DDBJ databases">
        <title>Niveibacterium changnyeongensis HC41.</title>
        <authorList>
            <person name="Kang M."/>
        </authorList>
    </citation>
    <scope>NUCLEOTIDE SEQUENCE [LARGE SCALE GENOMIC DNA]</scope>
    <source>
        <strain evidence="2 3">HC41</strain>
    </source>
</reference>
<evidence type="ECO:0000313" key="2">
    <source>
        <dbReference type="EMBL" id="QSI78120.1"/>
    </source>
</evidence>
<dbReference type="PANTHER" id="PTHR33525">
    <property type="match status" value="1"/>
</dbReference>
<proteinExistence type="predicted"/>
<protein>
    <submittedName>
        <fullName evidence="2">HDOD domain-containing protein</fullName>
    </submittedName>
</protein>
<dbReference type="InterPro" id="IPR052340">
    <property type="entry name" value="RNase_Y/CdgJ"/>
</dbReference>
<dbReference type="InterPro" id="IPR013976">
    <property type="entry name" value="HDOD"/>
</dbReference>
<accession>A0ABX7M8R5</accession>
<dbReference type="Gene3D" id="1.10.3210.10">
    <property type="entry name" value="Hypothetical protein af1432"/>
    <property type="match status" value="1"/>
</dbReference>
<feature type="domain" description="HDOD" evidence="1">
    <location>
        <begin position="21"/>
        <end position="220"/>
    </location>
</feature>
<dbReference type="PANTHER" id="PTHR33525:SF3">
    <property type="entry name" value="RIBONUCLEASE Y"/>
    <property type="match status" value="1"/>
</dbReference>
<evidence type="ECO:0000313" key="3">
    <source>
        <dbReference type="Proteomes" id="UP000663570"/>
    </source>
</evidence>
<dbReference type="SUPFAM" id="SSF109604">
    <property type="entry name" value="HD-domain/PDEase-like"/>
    <property type="match status" value="1"/>
</dbReference>
<sequence length="289" mass="32327">MLTKPFAELNSYVLYLRSVEFPVLRRTAQELNALKDDEDNVSARQIAGCVLQDPLMALKLMIHLQRNRSSTQNHDITTIERAIMMLGVTPFFRRFGEIPTVEDQLANHPRALLGVLKVITRAKRAAYFARDWALHRHDIDVDEITVAALLHEVAEILCWCFAPDLVQQAFALQRANPGMRSSAAQKATMGIAIPDLQLALVREYSLPELLITLMDPQRTDNPRVRTVLLACDLARHCANGWDDPALPDDFRAIGDLLHMDVGHVMQRVGVPADAAVLRIGESPESPDSL</sequence>
<gene>
    <name evidence="2" type="ORF">JY500_05615</name>
</gene>
<dbReference type="EMBL" id="CP071060">
    <property type="protein sequence ID" value="QSI78120.1"/>
    <property type="molecule type" value="Genomic_DNA"/>
</dbReference>
<name>A0ABX7M8R5_9RHOO</name>
<dbReference type="PROSITE" id="PS51833">
    <property type="entry name" value="HDOD"/>
    <property type="match status" value="1"/>
</dbReference>
<dbReference type="Pfam" id="PF08668">
    <property type="entry name" value="HDOD"/>
    <property type="match status" value="1"/>
</dbReference>